<proteinExistence type="inferred from homology"/>
<dbReference type="PROSITE" id="PS51420">
    <property type="entry name" value="RHO"/>
    <property type="match status" value="1"/>
</dbReference>
<evidence type="ECO:0000256" key="8">
    <source>
        <dbReference type="ARBA" id="ARBA00023288"/>
    </source>
</evidence>
<dbReference type="PANTHER" id="PTHR24072">
    <property type="entry name" value="RHO FAMILY GTPASE"/>
    <property type="match status" value="1"/>
</dbReference>
<dbReference type="Proteomes" id="UP000050795">
    <property type="component" value="Unassembled WGS sequence"/>
</dbReference>
<keyword evidence="4" id="KW-0488">Methylation</keyword>
<keyword evidence="6" id="KW-0342">GTP-binding</keyword>
<reference evidence="11" key="2">
    <citation type="submission" date="2023-11" db="UniProtKB">
        <authorList>
            <consortium name="WormBaseParasite"/>
        </authorList>
    </citation>
    <scope>IDENTIFICATION</scope>
</reference>
<organism evidence="10 11">
    <name type="scientific">Trichobilharzia regenti</name>
    <name type="common">Nasal bird schistosome</name>
    <dbReference type="NCBI Taxonomy" id="157069"/>
    <lineage>
        <taxon>Eukaryota</taxon>
        <taxon>Metazoa</taxon>
        <taxon>Spiralia</taxon>
        <taxon>Lophotrochozoa</taxon>
        <taxon>Platyhelminthes</taxon>
        <taxon>Trematoda</taxon>
        <taxon>Digenea</taxon>
        <taxon>Strigeidida</taxon>
        <taxon>Schistosomatoidea</taxon>
        <taxon>Schistosomatidae</taxon>
        <taxon>Trichobilharzia</taxon>
    </lineage>
</organism>
<dbReference type="GO" id="GO:0003924">
    <property type="term" value="F:GTPase activity"/>
    <property type="evidence" value="ECO:0007669"/>
    <property type="project" value="InterPro"/>
</dbReference>
<dbReference type="SMART" id="SM00173">
    <property type="entry name" value="RAS"/>
    <property type="match status" value="1"/>
</dbReference>
<accession>A0AA85JY56</accession>
<dbReference type="SMART" id="SM00175">
    <property type="entry name" value="RAB"/>
    <property type="match status" value="1"/>
</dbReference>
<evidence type="ECO:0000256" key="4">
    <source>
        <dbReference type="ARBA" id="ARBA00022481"/>
    </source>
</evidence>
<evidence type="ECO:0000256" key="6">
    <source>
        <dbReference type="ARBA" id="ARBA00023134"/>
    </source>
</evidence>
<evidence type="ECO:0000256" key="5">
    <source>
        <dbReference type="ARBA" id="ARBA00022741"/>
    </source>
</evidence>
<dbReference type="InterPro" id="IPR027417">
    <property type="entry name" value="P-loop_NTPase"/>
</dbReference>
<comment type="subcellular location">
    <subcellularLocation>
        <location evidence="1">Cell membrane</location>
        <topology evidence="1">Lipid-anchor</topology>
        <orientation evidence="1">Cytoplasmic side</orientation>
    </subcellularLocation>
</comment>
<dbReference type="Pfam" id="PF00071">
    <property type="entry name" value="Ras"/>
    <property type="match status" value="1"/>
</dbReference>
<dbReference type="PROSITE" id="PS51421">
    <property type="entry name" value="RAS"/>
    <property type="match status" value="1"/>
</dbReference>
<dbReference type="InterPro" id="IPR003578">
    <property type="entry name" value="Small_GTPase_Rho"/>
</dbReference>
<dbReference type="WBParaSite" id="TREG1_50000.1">
    <property type="protein sequence ID" value="TREG1_50000.1"/>
    <property type="gene ID" value="TREG1_50000"/>
</dbReference>
<evidence type="ECO:0000256" key="3">
    <source>
        <dbReference type="ARBA" id="ARBA00022475"/>
    </source>
</evidence>
<evidence type="ECO:0000256" key="9">
    <source>
        <dbReference type="ARBA" id="ARBA00023289"/>
    </source>
</evidence>
<dbReference type="PRINTS" id="PR00449">
    <property type="entry name" value="RASTRNSFRMNG"/>
</dbReference>
<dbReference type="GO" id="GO:0007264">
    <property type="term" value="P:small GTPase-mediated signal transduction"/>
    <property type="evidence" value="ECO:0007669"/>
    <property type="project" value="InterPro"/>
</dbReference>
<dbReference type="SMART" id="SM00174">
    <property type="entry name" value="RHO"/>
    <property type="match status" value="1"/>
</dbReference>
<dbReference type="AlphaFoldDB" id="A0AA85JY56"/>
<evidence type="ECO:0000256" key="7">
    <source>
        <dbReference type="ARBA" id="ARBA00023136"/>
    </source>
</evidence>
<dbReference type="InterPro" id="IPR005225">
    <property type="entry name" value="Small_GTP-bd"/>
</dbReference>
<keyword evidence="9" id="KW-0636">Prenylation</keyword>
<name>A0AA85JY56_TRIRE</name>
<dbReference type="SUPFAM" id="SSF52540">
    <property type="entry name" value="P-loop containing nucleoside triphosphate hydrolases"/>
    <property type="match status" value="1"/>
</dbReference>
<evidence type="ECO:0000256" key="1">
    <source>
        <dbReference type="ARBA" id="ARBA00004342"/>
    </source>
</evidence>
<evidence type="ECO:0000313" key="10">
    <source>
        <dbReference type="Proteomes" id="UP000050795"/>
    </source>
</evidence>
<keyword evidence="10" id="KW-1185">Reference proteome</keyword>
<dbReference type="GO" id="GO:0005886">
    <property type="term" value="C:plasma membrane"/>
    <property type="evidence" value="ECO:0007669"/>
    <property type="project" value="UniProtKB-SubCell"/>
</dbReference>
<dbReference type="FunFam" id="3.40.50.300:FF:000983">
    <property type="entry name" value="Rho family GTPase"/>
    <property type="match status" value="1"/>
</dbReference>
<dbReference type="InterPro" id="IPR001806">
    <property type="entry name" value="Small_GTPase"/>
</dbReference>
<dbReference type="PROSITE" id="PS51419">
    <property type="entry name" value="RAB"/>
    <property type="match status" value="1"/>
</dbReference>
<dbReference type="NCBIfam" id="TIGR00231">
    <property type="entry name" value="small_GTP"/>
    <property type="match status" value="1"/>
</dbReference>
<evidence type="ECO:0000313" key="11">
    <source>
        <dbReference type="WBParaSite" id="TREG1_50000.1"/>
    </source>
</evidence>
<keyword evidence="3" id="KW-1003">Cell membrane</keyword>
<reference evidence="10" key="1">
    <citation type="submission" date="2022-06" db="EMBL/GenBank/DDBJ databases">
        <authorList>
            <person name="Berger JAMES D."/>
            <person name="Berger JAMES D."/>
        </authorList>
    </citation>
    <scope>NUCLEOTIDE SEQUENCE [LARGE SCALE GENOMIC DNA]</scope>
</reference>
<dbReference type="GO" id="GO:0005525">
    <property type="term" value="F:GTP binding"/>
    <property type="evidence" value="ECO:0007669"/>
    <property type="project" value="UniProtKB-KW"/>
</dbReference>
<comment type="similarity">
    <text evidence="2">Belongs to the small GTPase superfamily. Rho family.</text>
</comment>
<evidence type="ECO:0000256" key="2">
    <source>
        <dbReference type="ARBA" id="ARBA00010142"/>
    </source>
</evidence>
<keyword evidence="7" id="KW-0472">Membrane</keyword>
<protein>
    <submittedName>
        <fullName evidence="11">Rho</fullName>
    </submittedName>
</protein>
<dbReference type="Gene3D" id="3.40.50.300">
    <property type="entry name" value="P-loop containing nucleotide triphosphate hydrolases"/>
    <property type="match status" value="1"/>
</dbReference>
<keyword evidence="8" id="KW-0449">Lipoprotein</keyword>
<sequence>MSAVVRKKVVVVGDGACGKTCLLTVFCKGEFPEVYIPTIFESFVSDVSVENKNVELALWDTAGQEDYDRLRTLTYPDTNVIVLCFSVDSPDSLENVEEKWMPEIRSFLPNTPVILVANKKDLRNDEATKRELQKMKQQIVTEYEGKHVAEKIGARAYVECSAKNKDGVNDVFDTAARIALHNKRKKSRCLII</sequence>
<keyword evidence="5" id="KW-0547">Nucleotide-binding</keyword>